<dbReference type="Proteomes" id="UP000681027">
    <property type="component" value="Unassembled WGS sequence"/>
</dbReference>
<comment type="caution">
    <text evidence="1">The sequence shown here is derived from an EMBL/GenBank/DDBJ whole genome shotgun (WGS) entry which is preliminary data.</text>
</comment>
<dbReference type="Gene3D" id="3.50.50.60">
    <property type="entry name" value="FAD/NAD(P)-binding domain"/>
    <property type="match status" value="1"/>
</dbReference>
<dbReference type="Pfam" id="PF13738">
    <property type="entry name" value="Pyr_redox_3"/>
    <property type="match status" value="1"/>
</dbReference>
<organism evidence="1 2">
    <name type="scientific">Cytobacillus citreus</name>
    <dbReference type="NCBI Taxonomy" id="2833586"/>
    <lineage>
        <taxon>Bacteria</taxon>
        <taxon>Bacillati</taxon>
        <taxon>Bacillota</taxon>
        <taxon>Bacilli</taxon>
        <taxon>Bacillales</taxon>
        <taxon>Bacillaceae</taxon>
        <taxon>Cytobacillus</taxon>
    </lineage>
</organism>
<dbReference type="SUPFAM" id="SSF51905">
    <property type="entry name" value="FAD/NAD(P)-binding domain"/>
    <property type="match status" value="1"/>
</dbReference>
<keyword evidence="2" id="KW-1185">Reference proteome</keyword>
<name>A0ABS5NNT0_9BACI</name>
<dbReference type="EMBL" id="JAGYPM010000001">
    <property type="protein sequence ID" value="MBS4189477.1"/>
    <property type="molecule type" value="Genomic_DNA"/>
</dbReference>
<accession>A0ABS5NNT0</accession>
<reference evidence="1 2" key="1">
    <citation type="submission" date="2021-05" db="EMBL/GenBank/DDBJ databases">
        <title>Novel Bacillus species.</title>
        <authorList>
            <person name="Liu G."/>
        </authorList>
    </citation>
    <scope>NUCLEOTIDE SEQUENCE [LARGE SCALE GENOMIC DNA]</scope>
    <source>
        <strain evidence="1 2">FJAT-49705</strain>
    </source>
</reference>
<protein>
    <submittedName>
        <fullName evidence="1">NAD(P)-binding domain-containing protein</fullName>
    </submittedName>
</protein>
<dbReference type="InterPro" id="IPR036188">
    <property type="entry name" value="FAD/NAD-bd_sf"/>
</dbReference>
<sequence>MELNYPILEFHDLLKVTTLLLKINRDDLAIYFSHHYISEKYIRLYDYTYESEVESIESILFAFIKELFVEKDVKEKHLELFFKIILLESGSQVGANILTWGHIRLFSPWRYIVDKAAKSLLEQNNWTHPELEKLPTGKELVEQYLEPLSNLSENQPYIQLNTKVVSIGKKDTDKMKTLNRENIPFIIHTESNGSYRTFEARAVIDATGTWGNPNPAVSSGIWLNEEKSLHDQIFYGIPNVLGKEKERYANKRIAVIGGGHSAINTLLDLAKLKESFPKTEIIWIMRRRHVEDAYGGEEKDALAARGELGSRIHNLVDDQKIKVITPFLIQVVKRSQEGIKIKGIQNAEERSLIGINEMIVNTGSRPDLSIINEIRLSIDSSTESVDALAPLIDPNIHSCGTVRPHGEKELRQPDKGFYIVGAKSYGRAPTFLMATGYEQVRSVVAYLSGDIESAKKVELDLPETGVCSVNLNTKTSCCDDSTSCN</sequence>
<gene>
    <name evidence="1" type="ORF">KHA94_04495</name>
</gene>
<evidence type="ECO:0000313" key="1">
    <source>
        <dbReference type="EMBL" id="MBS4189477.1"/>
    </source>
</evidence>
<proteinExistence type="predicted"/>
<evidence type="ECO:0000313" key="2">
    <source>
        <dbReference type="Proteomes" id="UP000681027"/>
    </source>
</evidence>